<accession>A0A062TVF5</accession>
<evidence type="ECO:0000256" key="4">
    <source>
        <dbReference type="ARBA" id="ARBA00022806"/>
    </source>
</evidence>
<dbReference type="eggNOG" id="COG1200">
    <property type="taxonomic scope" value="Bacteria"/>
</dbReference>
<dbReference type="RefSeq" id="WP_034798751.1">
    <property type="nucleotide sequence ID" value="NZ_AWFF01000076.1"/>
</dbReference>
<dbReference type="InterPro" id="IPR011545">
    <property type="entry name" value="DEAD/DEAH_box_helicase_dom"/>
</dbReference>
<dbReference type="SMART" id="SM00487">
    <property type="entry name" value="DEXDc"/>
    <property type="match status" value="1"/>
</dbReference>
<evidence type="ECO:0000256" key="8">
    <source>
        <dbReference type="ARBA" id="ARBA00049819"/>
    </source>
</evidence>
<organism evidence="11 12">
    <name type="scientific">Hyphomonas beringensis</name>
    <dbReference type="NCBI Taxonomy" id="1280946"/>
    <lineage>
        <taxon>Bacteria</taxon>
        <taxon>Pseudomonadati</taxon>
        <taxon>Pseudomonadota</taxon>
        <taxon>Alphaproteobacteria</taxon>
        <taxon>Hyphomonadales</taxon>
        <taxon>Hyphomonadaceae</taxon>
        <taxon>Hyphomonas</taxon>
    </lineage>
</organism>
<evidence type="ECO:0000256" key="5">
    <source>
        <dbReference type="ARBA" id="ARBA00022840"/>
    </source>
</evidence>
<keyword evidence="6" id="KW-0238">DNA-binding</keyword>
<evidence type="ECO:0000256" key="3">
    <source>
        <dbReference type="ARBA" id="ARBA00022801"/>
    </source>
</evidence>
<dbReference type="InterPro" id="IPR014001">
    <property type="entry name" value="Helicase_ATP-bd"/>
</dbReference>
<dbReference type="Gene3D" id="2.40.50.140">
    <property type="entry name" value="Nucleic acid-binding proteins"/>
    <property type="match status" value="1"/>
</dbReference>
<dbReference type="Pfam" id="PF00270">
    <property type="entry name" value="DEAD"/>
    <property type="match status" value="1"/>
</dbReference>
<sequence>MRDERLFPLFAEFDSLSGVGPKLKPVLERLTGGETVWDLLLHLPEKWVDRRVKETIEDTVIGEVATVKGEVHAYNAPYSDKSPHKITLFDGTGFLTLAFFRADGRWLQGQFPIGKERIVSGMIEEYQGERQMTHPDYIMDPAKGDRPPEVEPIYGLTAGLTNKRVHSLAVQSLASVPEDLPEWADPALITSRHWPTFRQALYDLHAPSEYDEDMFALARERLAYDEALARESAFALARASRARRSSPAIPANRTAHEALCQSLPYKPTGAQLRAFAEISADMSKTGPMRRMLQGDVGAGKTLVSAMAAVQAASTGFQAAVMAPTEVLARQQYETMDKLLSPLGFTVAALTGRDKSTARESILMGLADGSIDIVAGTQALFQQSVSFRNLGLVIVDEQHRFGVADRMKLAGKAVSPHMLVMSATPIPRTLAQAVHGDLDVSILDEKPAGRVPVETRAVPDTRIEEVVQAVGRALRRGERAFWVCPKVDVDDDDSTAVGRHAALSDQLRVPVGLVHGRMKPAEKDTALEDFRAGRTKILVATTVIEVGVDVPEATIMVIERAEGFGLAQLHQLRGRVGRGDRPSYCLLLYRPPLGDIARDRLDTLRRTEDGFEIAEADFRLRGPGDMLGLKQAGATDYRIIDLARHAGLLETALKDAESVVSKDPELSGERGSSLRLVRELLTPKIQAPT</sequence>
<dbReference type="Pfam" id="PF00271">
    <property type="entry name" value="Helicase_C"/>
    <property type="match status" value="1"/>
</dbReference>
<feature type="domain" description="Helicase C-terminal" evidence="10">
    <location>
        <begin position="461"/>
        <end position="629"/>
    </location>
</feature>
<evidence type="ECO:0000256" key="1">
    <source>
        <dbReference type="ARBA" id="ARBA00022741"/>
    </source>
</evidence>
<keyword evidence="3" id="KW-0378">Hydrolase</keyword>
<dbReference type="InterPro" id="IPR027417">
    <property type="entry name" value="P-loop_NTPase"/>
</dbReference>
<dbReference type="SMART" id="SM00490">
    <property type="entry name" value="HELICc"/>
    <property type="match status" value="2"/>
</dbReference>
<dbReference type="GO" id="GO:0003677">
    <property type="term" value="F:DNA binding"/>
    <property type="evidence" value="ECO:0007669"/>
    <property type="project" value="UniProtKB-KW"/>
</dbReference>
<dbReference type="InterPro" id="IPR012340">
    <property type="entry name" value="NA-bd_OB-fold"/>
</dbReference>
<protein>
    <recommendedName>
        <fullName evidence="8">Probable DNA 3'-5' helicase RecG</fullName>
    </recommendedName>
</protein>
<keyword evidence="12" id="KW-1185">Reference proteome</keyword>
<dbReference type="SUPFAM" id="SSF50249">
    <property type="entry name" value="Nucleic acid-binding proteins"/>
    <property type="match status" value="1"/>
</dbReference>
<dbReference type="Gene3D" id="3.40.50.300">
    <property type="entry name" value="P-loop containing nucleotide triphosphate hydrolases"/>
    <property type="match status" value="2"/>
</dbReference>
<dbReference type="PROSITE" id="PS51194">
    <property type="entry name" value="HELICASE_CTER"/>
    <property type="match status" value="1"/>
</dbReference>
<evidence type="ECO:0000313" key="11">
    <source>
        <dbReference type="EMBL" id="KCZ51986.1"/>
    </source>
</evidence>
<dbReference type="SUPFAM" id="SSF52540">
    <property type="entry name" value="P-loop containing nucleoside triphosphate hydrolases"/>
    <property type="match status" value="2"/>
</dbReference>
<comment type="caution">
    <text evidence="11">The sequence shown here is derived from an EMBL/GenBank/DDBJ whole genome shotgun (WGS) entry which is preliminary data.</text>
</comment>
<evidence type="ECO:0000256" key="6">
    <source>
        <dbReference type="ARBA" id="ARBA00023125"/>
    </source>
</evidence>
<feature type="domain" description="Helicase ATP-binding" evidence="9">
    <location>
        <begin position="281"/>
        <end position="442"/>
    </location>
</feature>
<evidence type="ECO:0000259" key="9">
    <source>
        <dbReference type="PROSITE" id="PS51192"/>
    </source>
</evidence>
<proteinExistence type="predicted"/>
<dbReference type="PROSITE" id="PS51192">
    <property type="entry name" value="HELICASE_ATP_BIND_1"/>
    <property type="match status" value="1"/>
</dbReference>
<dbReference type="GO" id="GO:0016787">
    <property type="term" value="F:hydrolase activity"/>
    <property type="evidence" value="ECO:0007669"/>
    <property type="project" value="UniProtKB-KW"/>
</dbReference>
<dbReference type="AlphaFoldDB" id="A0A062TVF5"/>
<name>A0A062TVF5_9PROT</name>
<dbReference type="PANTHER" id="PTHR47964">
    <property type="entry name" value="ATP-DEPENDENT DNA HELICASE HOMOLOG RECG, CHLOROPLASTIC"/>
    <property type="match status" value="1"/>
</dbReference>
<dbReference type="GO" id="GO:0003678">
    <property type="term" value="F:DNA helicase activity"/>
    <property type="evidence" value="ECO:0007669"/>
    <property type="project" value="TreeGrafter"/>
</dbReference>
<dbReference type="GO" id="GO:0005524">
    <property type="term" value="F:ATP binding"/>
    <property type="evidence" value="ECO:0007669"/>
    <property type="project" value="UniProtKB-KW"/>
</dbReference>
<dbReference type="CDD" id="cd17992">
    <property type="entry name" value="DEXHc_RecG"/>
    <property type="match status" value="1"/>
</dbReference>
<dbReference type="InterPro" id="IPR033454">
    <property type="entry name" value="RecG_wedge"/>
</dbReference>
<gene>
    <name evidence="11" type="ORF">HY29_05460</name>
</gene>
<reference evidence="11 12" key="1">
    <citation type="journal article" date="2014" name="Antonie Van Leeuwenhoek">
        <title>Hyphomonas beringensis sp. nov. and Hyphomonas chukchiensis sp. nov., isolated from surface seawater of the Bering Sea and Chukchi Sea.</title>
        <authorList>
            <person name="Li C."/>
            <person name="Lai Q."/>
            <person name="Li G."/>
            <person name="Dong C."/>
            <person name="Wang J."/>
            <person name="Liao Y."/>
            <person name="Shao Z."/>
        </authorList>
    </citation>
    <scope>NUCLEOTIDE SEQUENCE [LARGE SCALE GENOMIC DNA]</scope>
    <source>
        <strain evidence="11 12">25B14_1</strain>
    </source>
</reference>
<evidence type="ECO:0000313" key="12">
    <source>
        <dbReference type="Proteomes" id="UP000027037"/>
    </source>
</evidence>
<dbReference type="Proteomes" id="UP000027037">
    <property type="component" value="Unassembled WGS sequence"/>
</dbReference>
<dbReference type="PATRIC" id="fig|1280946.3.peg.3181"/>
<dbReference type="EMBL" id="AWFF01000076">
    <property type="protein sequence ID" value="KCZ51986.1"/>
    <property type="molecule type" value="Genomic_DNA"/>
</dbReference>
<evidence type="ECO:0000259" key="10">
    <source>
        <dbReference type="PROSITE" id="PS51194"/>
    </source>
</evidence>
<keyword evidence="1" id="KW-0547">Nucleotide-binding</keyword>
<keyword evidence="5" id="KW-0067">ATP-binding</keyword>
<keyword evidence="7" id="KW-0234">DNA repair</keyword>
<dbReference type="Pfam" id="PF17191">
    <property type="entry name" value="RecG_wedge"/>
    <property type="match status" value="1"/>
</dbReference>
<dbReference type="GO" id="GO:0006281">
    <property type="term" value="P:DNA repair"/>
    <property type="evidence" value="ECO:0007669"/>
    <property type="project" value="UniProtKB-KW"/>
</dbReference>
<dbReference type="CDD" id="cd04488">
    <property type="entry name" value="RecG_wedge_OBF"/>
    <property type="match status" value="1"/>
</dbReference>
<keyword evidence="4 11" id="KW-0347">Helicase</keyword>
<dbReference type="InterPro" id="IPR001650">
    <property type="entry name" value="Helicase_C-like"/>
</dbReference>
<dbReference type="NCBIfam" id="NF008164">
    <property type="entry name" value="PRK10917.1-2"/>
    <property type="match status" value="1"/>
</dbReference>
<dbReference type="InterPro" id="IPR045562">
    <property type="entry name" value="RecG_dom3_C"/>
</dbReference>
<evidence type="ECO:0000256" key="7">
    <source>
        <dbReference type="ARBA" id="ARBA00023204"/>
    </source>
</evidence>
<dbReference type="InterPro" id="IPR047112">
    <property type="entry name" value="RecG/Mfd"/>
</dbReference>
<dbReference type="Pfam" id="PF19833">
    <property type="entry name" value="RecG_dom3_C"/>
    <property type="match status" value="1"/>
</dbReference>
<keyword evidence="2" id="KW-0227">DNA damage</keyword>
<dbReference type="OrthoDB" id="9804325at2"/>
<evidence type="ECO:0000256" key="2">
    <source>
        <dbReference type="ARBA" id="ARBA00022763"/>
    </source>
</evidence>
<dbReference type="PANTHER" id="PTHR47964:SF1">
    <property type="entry name" value="ATP-DEPENDENT DNA HELICASE HOMOLOG RECG, CHLOROPLASTIC"/>
    <property type="match status" value="1"/>
</dbReference>
<dbReference type="STRING" id="1280946.HY29_05460"/>